<gene>
    <name evidence="2" type="ORF">MSAN_02068800</name>
</gene>
<evidence type="ECO:0000313" key="3">
    <source>
        <dbReference type="Proteomes" id="UP000623467"/>
    </source>
</evidence>
<dbReference type="InterPro" id="IPR001810">
    <property type="entry name" value="F-box_dom"/>
</dbReference>
<dbReference type="PROSITE" id="PS50181">
    <property type="entry name" value="FBOX"/>
    <property type="match status" value="1"/>
</dbReference>
<dbReference type="SUPFAM" id="SSF81383">
    <property type="entry name" value="F-box domain"/>
    <property type="match status" value="1"/>
</dbReference>
<protein>
    <submittedName>
        <fullName evidence="2">F-box domain-containing protein</fullName>
    </submittedName>
</protein>
<comment type="caution">
    <text evidence="2">The sequence shown here is derived from an EMBL/GenBank/DDBJ whole genome shotgun (WGS) entry which is preliminary data.</text>
</comment>
<dbReference type="OrthoDB" id="2322499at2759"/>
<keyword evidence="3" id="KW-1185">Reference proteome</keyword>
<dbReference type="EMBL" id="JACAZH010000027">
    <property type="protein sequence ID" value="KAF7341704.1"/>
    <property type="molecule type" value="Genomic_DNA"/>
</dbReference>
<name>A0A8H6XJS1_9AGAR</name>
<dbReference type="Proteomes" id="UP000623467">
    <property type="component" value="Unassembled WGS sequence"/>
</dbReference>
<accession>A0A8H6XJS1</accession>
<dbReference type="InterPro" id="IPR036047">
    <property type="entry name" value="F-box-like_dom_sf"/>
</dbReference>
<feature type="domain" description="F-box" evidence="1">
    <location>
        <begin position="72"/>
        <end position="121"/>
    </location>
</feature>
<dbReference type="Pfam" id="PF00646">
    <property type="entry name" value="F-box"/>
    <property type="match status" value="1"/>
</dbReference>
<dbReference type="CDD" id="cd09917">
    <property type="entry name" value="F-box_SF"/>
    <property type="match status" value="1"/>
</dbReference>
<evidence type="ECO:0000313" key="2">
    <source>
        <dbReference type="EMBL" id="KAF7341704.1"/>
    </source>
</evidence>
<organism evidence="2 3">
    <name type="scientific">Mycena sanguinolenta</name>
    <dbReference type="NCBI Taxonomy" id="230812"/>
    <lineage>
        <taxon>Eukaryota</taxon>
        <taxon>Fungi</taxon>
        <taxon>Dikarya</taxon>
        <taxon>Basidiomycota</taxon>
        <taxon>Agaricomycotina</taxon>
        <taxon>Agaricomycetes</taxon>
        <taxon>Agaricomycetidae</taxon>
        <taxon>Agaricales</taxon>
        <taxon>Marasmiineae</taxon>
        <taxon>Mycenaceae</taxon>
        <taxon>Mycena</taxon>
    </lineage>
</organism>
<reference evidence="2" key="1">
    <citation type="submission" date="2020-05" db="EMBL/GenBank/DDBJ databases">
        <title>Mycena genomes resolve the evolution of fungal bioluminescence.</title>
        <authorList>
            <person name="Tsai I.J."/>
        </authorList>
    </citation>
    <scope>NUCLEOTIDE SEQUENCE</scope>
    <source>
        <strain evidence="2">160909Yilan</strain>
    </source>
</reference>
<dbReference type="AlphaFoldDB" id="A0A8H6XJS1"/>
<evidence type="ECO:0000259" key="1">
    <source>
        <dbReference type="PROSITE" id="PS50181"/>
    </source>
</evidence>
<sequence length="711" mass="80884">MARPTTSSPSSLDENYPGSDSVVLPFTFADPQPEISRRLVRDVETINHIAGEAWKYLRLARTKSKSAPPQNLSLFPSMHLDIVLEILGYLHPLELVQLSRTNKSFHDLLDSPITDVTWRNSFLVEDHPDCEEERLPQCPSSLSGRRWTKLLFGPQMCWECGQSNAEPDYDIWRRVCSTCAEKNLVDAIPGYDATHELNSTVRRTMLNTEDFQEHGRFWCSDGIAIATQYEAAAANGGSEAALRFIEEQRDLVSNYRSLARQCDSWAWDTRYKSSSMYSKRLQKVTDSVLKRLIAEGFDEDDVYNSSYKISDCGVLYRKRRLTSKLWNRARPHVLACVLATRALRLERERAIRVRQRGDAIRATALIALRTPVPNLQHTYYPPPHTIDTFPPLAELLSQDFDEFLSLDNPQLCAALADGPAFVEAWANETKAMLVSLLLGAQAHSPDFRLLERATSIFRVRKTNPWSTDLAIGWEEARAHLHWFQGRPEPAIPGGQLVEFNSHASTVAAGLAMLLGMDPETTTAADMDNANERFMCAICPLASQGRRRVMRWRDCVSHVGSNPPPSHDVPSWLRLSPVAVADVRRREEPDDYSRIYGWSCTLCNEHTFSYEYSLKNHIRTEHGIHRSVQGEHFILFKTSQPPRRQPVMLFIAGAHPTRYRCNRCAHDFPSNVKLFSERAIRPHVRDKHLVEISDNEVDHWTEVELLAATPGE</sequence>
<proteinExistence type="predicted"/>